<dbReference type="EMBL" id="VEWL01000001">
    <property type="protein sequence ID" value="TNV18375.1"/>
    <property type="molecule type" value="Genomic_DNA"/>
</dbReference>
<comment type="caution">
    <text evidence="1">The sequence shown here is derived from an EMBL/GenBank/DDBJ whole genome shotgun (WGS) entry which is preliminary data.</text>
</comment>
<evidence type="ECO:0008006" key="3">
    <source>
        <dbReference type="Google" id="ProtNLM"/>
    </source>
</evidence>
<gene>
    <name evidence="1" type="ORF">FIC94_01815</name>
</gene>
<dbReference type="RefSeq" id="WP_140023721.1">
    <property type="nucleotide sequence ID" value="NZ_JBHUFG010000002.1"/>
</dbReference>
<accession>A0ABY2YB70</accession>
<protein>
    <recommendedName>
        <fullName evidence="3">Inovirus Gp2 family protein</fullName>
    </recommendedName>
</protein>
<evidence type="ECO:0000313" key="2">
    <source>
        <dbReference type="Proteomes" id="UP000312784"/>
    </source>
</evidence>
<reference evidence="1 2" key="1">
    <citation type="submission" date="2019-06" db="EMBL/GenBank/DDBJ databases">
        <title>Ochrobactrum cricket sp.nov., isolated from the insect Teleogryllus occipitalis living in deserted cropland.</title>
        <authorList>
            <person name="Hu M."/>
        </authorList>
    </citation>
    <scope>NUCLEOTIDE SEQUENCE [LARGE SCALE GENOMIC DNA]</scope>
    <source>
        <strain evidence="1 2">LCB8</strain>
    </source>
</reference>
<keyword evidence="2" id="KW-1185">Reference proteome</keyword>
<sequence>MHTEYLTHKGAENILHAFDYAKFIGFNLNTFVTITFDKCFEFNEDQIFIKIRESYRRWLANACSRNNLPKCVPYWLFVFESPHRFTHVHWLVHVPVELAEEFKRKVPKWVKKRKDNVFEHSIDIRPVNIYEDKVLANYLVKGVTPDSIEYFNLENYAEYQGWFRGRRSMVCHALSLKSRRKAGFKATRDRNLWLELHPKLAARYDKPSWYNSDLTVPQVSGLKTFPYQRHIRNKIRRNPNRRQYCYRTYRRRRAA</sequence>
<evidence type="ECO:0000313" key="1">
    <source>
        <dbReference type="EMBL" id="TNV18375.1"/>
    </source>
</evidence>
<organism evidence="1 2">
    <name type="scientific">Ochrobactrum teleogrylli</name>
    <dbReference type="NCBI Taxonomy" id="2479765"/>
    <lineage>
        <taxon>Bacteria</taxon>
        <taxon>Pseudomonadati</taxon>
        <taxon>Pseudomonadota</taxon>
        <taxon>Alphaproteobacteria</taxon>
        <taxon>Hyphomicrobiales</taxon>
        <taxon>Brucellaceae</taxon>
        <taxon>Brucella/Ochrobactrum group</taxon>
        <taxon>Ochrobactrum</taxon>
    </lineage>
</organism>
<proteinExistence type="predicted"/>
<name>A0ABY2YB70_9HYPH</name>
<dbReference type="Proteomes" id="UP000312784">
    <property type="component" value="Unassembled WGS sequence"/>
</dbReference>